<keyword evidence="3" id="KW-1185">Reference proteome</keyword>
<dbReference type="Proteomes" id="UP000824633">
    <property type="component" value="Chromosome"/>
</dbReference>
<accession>A0ABM7TAB2</accession>
<protein>
    <submittedName>
        <fullName evidence="2">Uncharacterized protein</fullName>
    </submittedName>
</protein>
<evidence type="ECO:0000313" key="3">
    <source>
        <dbReference type="Proteomes" id="UP000824633"/>
    </source>
</evidence>
<name>A0ABM7TAB2_9CLOT</name>
<evidence type="ECO:0000256" key="1">
    <source>
        <dbReference type="SAM" id="Phobius"/>
    </source>
</evidence>
<feature type="transmembrane region" description="Helical" evidence="1">
    <location>
        <begin position="16"/>
        <end position="33"/>
    </location>
</feature>
<keyword evidence="1" id="KW-0812">Transmembrane</keyword>
<dbReference type="EMBL" id="AP024849">
    <property type="protein sequence ID" value="BCZ48830.1"/>
    <property type="molecule type" value="Genomic_DNA"/>
</dbReference>
<keyword evidence="1" id="KW-0472">Membrane</keyword>
<evidence type="ECO:0000313" key="2">
    <source>
        <dbReference type="EMBL" id="BCZ48830.1"/>
    </source>
</evidence>
<gene>
    <name evidence="2" type="ORF">psyc5s11_48970</name>
</gene>
<keyword evidence="1" id="KW-1133">Transmembrane helix</keyword>
<proteinExistence type="predicted"/>
<sequence>MEKDIKKSVMQKSYSFFYFMFWGFYFSAGYLFCKKLNNTFLMSV</sequence>
<reference evidence="3" key="1">
    <citation type="submission" date="2021-07" db="EMBL/GenBank/DDBJ databases">
        <title>Complete genome sequencing of a Clostridium isolate.</title>
        <authorList>
            <person name="Ueki A."/>
            <person name="Tonouchi A."/>
        </authorList>
    </citation>
    <scope>NUCLEOTIDE SEQUENCE [LARGE SCALE GENOMIC DNA]</scope>
    <source>
        <strain evidence="3">C5S11</strain>
    </source>
</reference>
<organism evidence="2 3">
    <name type="scientific">Clostridium gelidum</name>
    <dbReference type="NCBI Taxonomy" id="704125"/>
    <lineage>
        <taxon>Bacteria</taxon>
        <taxon>Bacillati</taxon>
        <taxon>Bacillota</taxon>
        <taxon>Clostridia</taxon>
        <taxon>Eubacteriales</taxon>
        <taxon>Clostridiaceae</taxon>
        <taxon>Clostridium</taxon>
    </lineage>
</organism>